<evidence type="ECO:0000313" key="2">
    <source>
        <dbReference type="EMBL" id="MED6207920.1"/>
    </source>
</evidence>
<evidence type="ECO:0000313" key="3">
    <source>
        <dbReference type="Proteomes" id="UP001341840"/>
    </source>
</evidence>
<keyword evidence="3" id="KW-1185">Reference proteome</keyword>
<comment type="caution">
    <text evidence="2">The sequence shown here is derived from an EMBL/GenBank/DDBJ whole genome shotgun (WGS) entry which is preliminary data.</text>
</comment>
<feature type="region of interest" description="Disordered" evidence="1">
    <location>
        <begin position="1"/>
        <end position="25"/>
    </location>
</feature>
<reference evidence="2 3" key="1">
    <citation type="journal article" date="2023" name="Plants (Basel)">
        <title>Bridging the Gap: Combining Genomics and Transcriptomics Approaches to Understand Stylosanthes scabra, an Orphan Legume from the Brazilian Caatinga.</title>
        <authorList>
            <person name="Ferreira-Neto J.R.C."/>
            <person name="da Silva M.D."/>
            <person name="Binneck E."/>
            <person name="de Melo N.F."/>
            <person name="da Silva R.H."/>
            <person name="de Melo A.L.T.M."/>
            <person name="Pandolfi V."/>
            <person name="Bustamante F.O."/>
            <person name="Brasileiro-Vidal A.C."/>
            <person name="Benko-Iseppon A.M."/>
        </authorList>
    </citation>
    <scope>NUCLEOTIDE SEQUENCE [LARGE SCALE GENOMIC DNA]</scope>
    <source>
        <tissue evidence="2">Leaves</tissue>
    </source>
</reference>
<sequence length="99" mass="11032">MQKRSDSQTGPDKVSGYRFSGRTDVRPVLSGSDNYDKNYNNFTVVARDLSRRWWFLGGGSGLTTTGNNTTVEEGHEEEAKAMSSKLLMGGPPSSFKWRH</sequence>
<evidence type="ECO:0000256" key="1">
    <source>
        <dbReference type="SAM" id="MobiDB-lite"/>
    </source>
</evidence>
<protein>
    <submittedName>
        <fullName evidence="2">Uncharacterized protein</fullName>
    </submittedName>
</protein>
<gene>
    <name evidence="2" type="ORF">PIB30_040083</name>
</gene>
<dbReference type="EMBL" id="JASCZI010241870">
    <property type="protein sequence ID" value="MED6207920.1"/>
    <property type="molecule type" value="Genomic_DNA"/>
</dbReference>
<name>A0ABU6YEZ6_9FABA</name>
<accession>A0ABU6YEZ6</accession>
<dbReference type="Proteomes" id="UP001341840">
    <property type="component" value="Unassembled WGS sequence"/>
</dbReference>
<organism evidence="2 3">
    <name type="scientific">Stylosanthes scabra</name>
    <dbReference type="NCBI Taxonomy" id="79078"/>
    <lineage>
        <taxon>Eukaryota</taxon>
        <taxon>Viridiplantae</taxon>
        <taxon>Streptophyta</taxon>
        <taxon>Embryophyta</taxon>
        <taxon>Tracheophyta</taxon>
        <taxon>Spermatophyta</taxon>
        <taxon>Magnoliopsida</taxon>
        <taxon>eudicotyledons</taxon>
        <taxon>Gunneridae</taxon>
        <taxon>Pentapetalae</taxon>
        <taxon>rosids</taxon>
        <taxon>fabids</taxon>
        <taxon>Fabales</taxon>
        <taxon>Fabaceae</taxon>
        <taxon>Papilionoideae</taxon>
        <taxon>50 kb inversion clade</taxon>
        <taxon>dalbergioids sensu lato</taxon>
        <taxon>Dalbergieae</taxon>
        <taxon>Pterocarpus clade</taxon>
        <taxon>Stylosanthes</taxon>
    </lineage>
</organism>
<proteinExistence type="predicted"/>